<dbReference type="EMBL" id="CP000838">
    <property type="protein sequence ID" value="ABW31587.1"/>
    <property type="molecule type" value="Genomic_DNA"/>
</dbReference>
<sequence>MFPALKIKQDTIKLMMSRLRTTFLKCLDIGLCIQKQEHTLLLI</sequence>
<proteinExistence type="predicted"/>
<accession>A8ZK87</accession>
<reference evidence="1 2" key="1">
    <citation type="journal article" date="2008" name="Proc. Natl. Acad. Sci. U.S.A.">
        <title>Niche adaptation and genome expansion in the chlorophyll d-producing cyanobacterium Acaryochloris marina.</title>
        <authorList>
            <person name="Swingley W.D."/>
            <person name="Chen M."/>
            <person name="Cheung P.C."/>
            <person name="Conrad A.L."/>
            <person name="Dejesa L.C."/>
            <person name="Hao J."/>
            <person name="Honchak B.M."/>
            <person name="Karbach L.E."/>
            <person name="Kurdoglu A."/>
            <person name="Lahiri S."/>
            <person name="Mastrian S.D."/>
            <person name="Miyashita H."/>
            <person name="Page L."/>
            <person name="Ramakrishna P."/>
            <person name="Satoh S."/>
            <person name="Sattley W.M."/>
            <person name="Shimada Y."/>
            <person name="Taylor H.L."/>
            <person name="Tomo T."/>
            <person name="Tsuchiya T."/>
            <person name="Wang Z.T."/>
            <person name="Raymond J."/>
            <person name="Mimuro M."/>
            <person name="Blankenship R.E."/>
            <person name="Touchman J.W."/>
        </authorList>
    </citation>
    <scope>NUCLEOTIDE SEQUENCE [LARGE SCALE GENOMIC DNA]</scope>
    <source>
        <strain evidence="2">MBIC 11017</strain>
        <plasmid evidence="2">Plasmid pREB1</plasmid>
    </source>
</reference>
<dbReference type="KEGG" id="amr:AM1_A0078"/>
<keyword evidence="1" id="KW-0614">Plasmid</keyword>
<dbReference type="AlphaFoldDB" id="A8ZK87"/>
<organism evidence="1 2">
    <name type="scientific">Acaryochloris marina (strain MBIC 11017)</name>
    <dbReference type="NCBI Taxonomy" id="329726"/>
    <lineage>
        <taxon>Bacteria</taxon>
        <taxon>Bacillati</taxon>
        <taxon>Cyanobacteriota</taxon>
        <taxon>Cyanophyceae</taxon>
        <taxon>Acaryochloridales</taxon>
        <taxon>Acaryochloridaceae</taxon>
        <taxon>Acaryochloris</taxon>
    </lineage>
</organism>
<dbReference type="HOGENOM" id="CLU_3228088_0_0_3"/>
<gene>
    <name evidence="1" type="ordered locus">AM1_A0078</name>
</gene>
<keyword evidence="2" id="KW-1185">Reference proteome</keyword>
<dbReference type="Proteomes" id="UP000000268">
    <property type="component" value="Plasmid pREB1"/>
</dbReference>
<evidence type="ECO:0000313" key="2">
    <source>
        <dbReference type="Proteomes" id="UP000000268"/>
    </source>
</evidence>
<geneLocation type="plasmid" evidence="1 2">
    <name>pREB1</name>
</geneLocation>
<name>A8ZK87_ACAM1</name>
<protein>
    <submittedName>
        <fullName evidence="1">Uncharacterized protein</fullName>
    </submittedName>
</protein>
<evidence type="ECO:0000313" key="1">
    <source>
        <dbReference type="EMBL" id="ABW31587.1"/>
    </source>
</evidence>